<dbReference type="InterPro" id="IPR002110">
    <property type="entry name" value="Ankyrin_rpt"/>
</dbReference>
<feature type="compositionally biased region" description="Basic and acidic residues" evidence="2">
    <location>
        <begin position="450"/>
        <end position="459"/>
    </location>
</feature>
<feature type="region of interest" description="Disordered" evidence="2">
    <location>
        <begin position="60"/>
        <end position="91"/>
    </location>
</feature>
<dbReference type="Gene3D" id="1.10.287.110">
    <property type="entry name" value="DnaJ domain"/>
    <property type="match status" value="1"/>
</dbReference>
<dbReference type="CDD" id="cd06257">
    <property type="entry name" value="DnaJ"/>
    <property type="match status" value="1"/>
</dbReference>
<dbReference type="Pfam" id="PF00226">
    <property type="entry name" value="DnaJ"/>
    <property type="match status" value="1"/>
</dbReference>
<dbReference type="Gene3D" id="1.25.40.20">
    <property type="entry name" value="Ankyrin repeat-containing domain"/>
    <property type="match status" value="1"/>
</dbReference>
<keyword evidence="1" id="KW-0040">ANK repeat</keyword>
<feature type="compositionally biased region" description="Basic and acidic residues" evidence="2">
    <location>
        <begin position="147"/>
        <end position="204"/>
    </location>
</feature>
<dbReference type="SMART" id="SM00248">
    <property type="entry name" value="ANK"/>
    <property type="match status" value="3"/>
</dbReference>
<feature type="domain" description="J" evidence="3">
    <location>
        <begin position="7"/>
        <end position="92"/>
    </location>
</feature>
<reference evidence="4" key="1">
    <citation type="submission" date="2023-03" db="EMBL/GenBank/DDBJ databases">
        <title>Massive genome expansion in bonnet fungi (Mycena s.s.) driven by repeated elements and novel gene families across ecological guilds.</title>
        <authorList>
            <consortium name="Lawrence Berkeley National Laboratory"/>
            <person name="Harder C.B."/>
            <person name="Miyauchi S."/>
            <person name="Viragh M."/>
            <person name="Kuo A."/>
            <person name="Thoen E."/>
            <person name="Andreopoulos B."/>
            <person name="Lu D."/>
            <person name="Skrede I."/>
            <person name="Drula E."/>
            <person name="Henrissat B."/>
            <person name="Morin E."/>
            <person name="Kohler A."/>
            <person name="Barry K."/>
            <person name="LaButti K."/>
            <person name="Morin E."/>
            <person name="Salamov A."/>
            <person name="Lipzen A."/>
            <person name="Mereny Z."/>
            <person name="Hegedus B."/>
            <person name="Baldrian P."/>
            <person name="Stursova M."/>
            <person name="Weitz H."/>
            <person name="Taylor A."/>
            <person name="Grigoriev I.V."/>
            <person name="Nagy L.G."/>
            <person name="Martin F."/>
            <person name="Kauserud H."/>
        </authorList>
    </citation>
    <scope>NUCLEOTIDE SEQUENCE</scope>
    <source>
        <strain evidence="4">CBHHK182m</strain>
    </source>
</reference>
<evidence type="ECO:0000259" key="3">
    <source>
        <dbReference type="PROSITE" id="PS50076"/>
    </source>
</evidence>
<dbReference type="InterPro" id="IPR036869">
    <property type="entry name" value="J_dom_sf"/>
</dbReference>
<evidence type="ECO:0000256" key="1">
    <source>
        <dbReference type="PROSITE-ProRule" id="PRU00023"/>
    </source>
</evidence>
<dbReference type="InterPro" id="IPR036770">
    <property type="entry name" value="Ankyrin_rpt-contain_sf"/>
</dbReference>
<evidence type="ECO:0000256" key="2">
    <source>
        <dbReference type="SAM" id="MobiDB-lite"/>
    </source>
</evidence>
<dbReference type="PROSITE" id="PS50076">
    <property type="entry name" value="DNAJ_2"/>
    <property type="match status" value="1"/>
</dbReference>
<dbReference type="AlphaFoldDB" id="A0AAD7NU38"/>
<dbReference type="EMBL" id="JARKIB010000011">
    <property type="protein sequence ID" value="KAJ7775064.1"/>
    <property type="molecule type" value="Genomic_DNA"/>
</dbReference>
<comment type="caution">
    <text evidence="4">The sequence shown here is derived from an EMBL/GenBank/DDBJ whole genome shotgun (WGS) entry which is preliminary data.</text>
</comment>
<feature type="compositionally biased region" description="Polar residues" evidence="2">
    <location>
        <begin position="432"/>
        <end position="449"/>
    </location>
</feature>
<dbReference type="Proteomes" id="UP001215598">
    <property type="component" value="Unassembled WGS sequence"/>
</dbReference>
<dbReference type="InterPro" id="IPR001623">
    <property type="entry name" value="DnaJ_domain"/>
</dbReference>
<dbReference type="SUPFAM" id="SSF48403">
    <property type="entry name" value="Ankyrin repeat"/>
    <property type="match status" value="1"/>
</dbReference>
<feature type="compositionally biased region" description="Acidic residues" evidence="2">
    <location>
        <begin position="81"/>
        <end position="91"/>
    </location>
</feature>
<dbReference type="PRINTS" id="PR00625">
    <property type="entry name" value="JDOMAIN"/>
</dbReference>
<proteinExistence type="predicted"/>
<dbReference type="PROSITE" id="PS50297">
    <property type="entry name" value="ANK_REP_REGION"/>
    <property type="match status" value="1"/>
</dbReference>
<gene>
    <name evidence="4" type="ORF">B0H16DRAFT_1450485</name>
</gene>
<dbReference type="InterPro" id="IPR050817">
    <property type="entry name" value="DjlA_DnaK_co-chaperone"/>
</dbReference>
<dbReference type="PANTHER" id="PTHR24074">
    <property type="entry name" value="CO-CHAPERONE PROTEIN DJLA"/>
    <property type="match status" value="1"/>
</dbReference>
<sequence>MKLSPTEAYQILGLESGATLDVVKSTYKQVALRTHPDKNPDNPDATAQFQRVSEAYNVLSKHLDPSPPRGPPRFRGFGGGSDEEDDYYEEYDSDDYDEGMDFYMFMFEQFMRSGGARQYMNMNMRGFRREPVEAETPQQYQARLKRSREEQVAAEERRKQEAAARRARAERDRERDRLAAEERQKAKVDAKKAKVEAKRSKSEANARSLQQQAQAKRSAVFSAARAGKSDKVKSGVWEDGVDAAGGEVKAGCDAFVKVAPKDPQETLLHIAARNGDKELIEWLDSHSADPEERDSRDLTAFHIALQNGHVPVVAYFFEAYSPKDSDSKPVYRPPTAKTLLSIALESHEPELVWKILDNGLATEQDINQSWTWITSTKGKSQMKKSAKGKGHTEEQFGDIMKLLMRFGGFTPPPTPSSSDNSDGEEQWDQKEASQTQVPAQGVSQACPSSEDQKSPRMEQQKQAPAGRGRAQGRGRGRGRGRGGAKS</sequence>
<feature type="compositionally biased region" description="Basic residues" evidence="2">
    <location>
        <begin position="470"/>
        <end position="486"/>
    </location>
</feature>
<feature type="region of interest" description="Disordered" evidence="2">
    <location>
        <begin position="130"/>
        <end position="213"/>
    </location>
</feature>
<accession>A0AAD7NU38</accession>
<protein>
    <submittedName>
        <fullName evidence="4">DnaJ domain-containing protein</fullName>
    </submittedName>
</protein>
<evidence type="ECO:0000313" key="4">
    <source>
        <dbReference type="EMBL" id="KAJ7775064.1"/>
    </source>
</evidence>
<feature type="repeat" description="ANK" evidence="1">
    <location>
        <begin position="263"/>
        <end position="295"/>
    </location>
</feature>
<organism evidence="4 5">
    <name type="scientific">Mycena metata</name>
    <dbReference type="NCBI Taxonomy" id="1033252"/>
    <lineage>
        <taxon>Eukaryota</taxon>
        <taxon>Fungi</taxon>
        <taxon>Dikarya</taxon>
        <taxon>Basidiomycota</taxon>
        <taxon>Agaricomycotina</taxon>
        <taxon>Agaricomycetes</taxon>
        <taxon>Agaricomycetidae</taxon>
        <taxon>Agaricales</taxon>
        <taxon>Marasmiineae</taxon>
        <taxon>Mycenaceae</taxon>
        <taxon>Mycena</taxon>
    </lineage>
</organism>
<name>A0AAD7NU38_9AGAR</name>
<dbReference type="PROSITE" id="PS50088">
    <property type="entry name" value="ANK_REPEAT"/>
    <property type="match status" value="1"/>
</dbReference>
<dbReference type="SUPFAM" id="SSF46565">
    <property type="entry name" value="Chaperone J-domain"/>
    <property type="match status" value="1"/>
</dbReference>
<feature type="region of interest" description="Disordered" evidence="2">
    <location>
        <begin position="405"/>
        <end position="486"/>
    </location>
</feature>
<evidence type="ECO:0000313" key="5">
    <source>
        <dbReference type="Proteomes" id="UP001215598"/>
    </source>
</evidence>
<dbReference type="Pfam" id="PF12796">
    <property type="entry name" value="Ank_2"/>
    <property type="match status" value="1"/>
</dbReference>
<dbReference type="SMART" id="SM00271">
    <property type="entry name" value="DnaJ"/>
    <property type="match status" value="1"/>
</dbReference>
<keyword evidence="5" id="KW-1185">Reference proteome</keyword>